<name>A0A931GUY9_9BACT</name>
<dbReference type="Proteomes" id="UP000628448">
    <property type="component" value="Unassembled WGS sequence"/>
</dbReference>
<sequence length="183" mass="20496">MKKLTAILLLCLLLFNFCGYKLMLYVLQDQADDRTEQVLDAGHYTERELVLVEVPLSNPYQVSTADFERVNGEISFDGVLYKYVKRKITDGKMLLLCIPDHDKMQFIAQKMNLGRQSAGFGATGNKSDQTTTSVLKMLQSEFEQKADYALLTAITPVTTSVAQYSERISSLPVSVPYNPPDPA</sequence>
<evidence type="ECO:0000313" key="2">
    <source>
        <dbReference type="Proteomes" id="UP000628448"/>
    </source>
</evidence>
<gene>
    <name evidence="1" type="ORF">I5907_06435</name>
</gene>
<dbReference type="RefSeq" id="WP_196989891.1">
    <property type="nucleotide sequence ID" value="NZ_JADWYR010000001.1"/>
</dbReference>
<accession>A0A931GUY9</accession>
<comment type="caution">
    <text evidence="1">The sequence shown here is derived from an EMBL/GenBank/DDBJ whole genome shotgun (WGS) entry which is preliminary data.</text>
</comment>
<proteinExistence type="predicted"/>
<organism evidence="1 2">
    <name type="scientific">Panacibacter microcysteis</name>
    <dbReference type="NCBI Taxonomy" id="2793269"/>
    <lineage>
        <taxon>Bacteria</taxon>
        <taxon>Pseudomonadati</taxon>
        <taxon>Bacteroidota</taxon>
        <taxon>Chitinophagia</taxon>
        <taxon>Chitinophagales</taxon>
        <taxon>Chitinophagaceae</taxon>
        <taxon>Panacibacter</taxon>
    </lineage>
</organism>
<evidence type="ECO:0000313" key="1">
    <source>
        <dbReference type="EMBL" id="MBG9375865.1"/>
    </source>
</evidence>
<dbReference type="AlphaFoldDB" id="A0A931GUY9"/>
<reference evidence="1" key="1">
    <citation type="submission" date="2020-11" db="EMBL/GenBank/DDBJ databases">
        <title>Bacterial whole genome sequence for Panacibacter sp. DH6.</title>
        <authorList>
            <person name="Le V."/>
            <person name="Ko S."/>
            <person name="Ahn C.-Y."/>
            <person name="Oh H.-M."/>
        </authorList>
    </citation>
    <scope>NUCLEOTIDE SEQUENCE</scope>
    <source>
        <strain evidence="1">DH6</strain>
    </source>
</reference>
<dbReference type="EMBL" id="JADWYR010000001">
    <property type="protein sequence ID" value="MBG9375865.1"/>
    <property type="molecule type" value="Genomic_DNA"/>
</dbReference>
<protein>
    <submittedName>
        <fullName evidence="1">Uncharacterized protein</fullName>
    </submittedName>
</protein>
<keyword evidence="2" id="KW-1185">Reference proteome</keyword>